<reference evidence="13" key="1">
    <citation type="submission" date="2022-02" db="EMBL/GenBank/DDBJ databases">
        <authorList>
            <person name="Henning P.M."/>
            <person name="McCubbin A.G."/>
            <person name="Shore J.S."/>
        </authorList>
    </citation>
    <scope>NUCLEOTIDE SEQUENCE</scope>
    <source>
        <strain evidence="13">F60SS</strain>
        <tissue evidence="13">Leaves</tissue>
    </source>
</reference>
<dbReference type="OrthoDB" id="2789670at2759"/>
<comment type="caution">
    <text evidence="13">The sequence shown here is derived from an EMBL/GenBank/DDBJ whole genome shotgun (WGS) entry which is preliminary data.</text>
</comment>
<protein>
    <recommendedName>
        <fullName evidence="15">Cytochrome P450</fullName>
    </recommendedName>
</protein>
<keyword evidence="11" id="KW-0472">Membrane</keyword>
<keyword evidence="14" id="KW-1185">Reference proteome</keyword>
<dbReference type="GO" id="GO:0005506">
    <property type="term" value="F:iron ion binding"/>
    <property type="evidence" value="ECO:0007669"/>
    <property type="project" value="InterPro"/>
</dbReference>
<evidence type="ECO:0008006" key="15">
    <source>
        <dbReference type="Google" id="ProtNLM"/>
    </source>
</evidence>
<dbReference type="PANTHER" id="PTHR47955:SF22">
    <property type="entry name" value="CYTOCHROME P450 83B1-LIKE"/>
    <property type="match status" value="1"/>
</dbReference>
<comment type="subcellular location">
    <subcellularLocation>
        <location evidence="2">Membrane</location>
        <topology evidence="2">Single-pass membrane protein</topology>
    </subcellularLocation>
</comment>
<evidence type="ECO:0000256" key="10">
    <source>
        <dbReference type="ARBA" id="ARBA00023033"/>
    </source>
</evidence>
<evidence type="ECO:0000256" key="6">
    <source>
        <dbReference type="ARBA" id="ARBA00022723"/>
    </source>
</evidence>
<evidence type="ECO:0000256" key="9">
    <source>
        <dbReference type="ARBA" id="ARBA00023004"/>
    </source>
</evidence>
<proteinExistence type="inferred from homology"/>
<dbReference type="Pfam" id="PF00067">
    <property type="entry name" value="p450"/>
    <property type="match status" value="1"/>
</dbReference>
<evidence type="ECO:0000256" key="5">
    <source>
        <dbReference type="ARBA" id="ARBA00022692"/>
    </source>
</evidence>
<keyword evidence="4" id="KW-0349">Heme</keyword>
<evidence type="ECO:0000256" key="4">
    <source>
        <dbReference type="ARBA" id="ARBA00022617"/>
    </source>
</evidence>
<keyword evidence="5" id="KW-0812">Transmembrane</keyword>
<keyword evidence="7" id="KW-1133">Transmembrane helix</keyword>
<gene>
    <name evidence="13" type="ORF">Tsubulata_020538</name>
</gene>
<keyword evidence="12" id="KW-0732">Signal</keyword>
<accession>A0A9Q0FVM8</accession>
<dbReference type="Gene3D" id="1.10.630.10">
    <property type="entry name" value="Cytochrome P450"/>
    <property type="match status" value="1"/>
</dbReference>
<feature type="chain" id="PRO_5040210174" description="Cytochrome P450" evidence="12">
    <location>
        <begin position="23"/>
        <end position="387"/>
    </location>
</feature>
<dbReference type="GO" id="GO:0004497">
    <property type="term" value="F:monooxygenase activity"/>
    <property type="evidence" value="ECO:0007669"/>
    <property type="project" value="UniProtKB-KW"/>
</dbReference>
<dbReference type="InterPro" id="IPR036396">
    <property type="entry name" value="Cyt_P450_sf"/>
</dbReference>
<dbReference type="GO" id="GO:0016705">
    <property type="term" value="F:oxidoreductase activity, acting on paired donors, with incorporation or reduction of molecular oxygen"/>
    <property type="evidence" value="ECO:0007669"/>
    <property type="project" value="InterPro"/>
</dbReference>
<dbReference type="InterPro" id="IPR001128">
    <property type="entry name" value="Cyt_P450"/>
</dbReference>
<dbReference type="SUPFAM" id="SSF48264">
    <property type="entry name" value="Cytochrome P450"/>
    <property type="match status" value="1"/>
</dbReference>
<dbReference type="InterPro" id="IPR002401">
    <property type="entry name" value="Cyt_P450_E_grp-I"/>
</dbReference>
<evidence type="ECO:0000256" key="12">
    <source>
        <dbReference type="SAM" id="SignalP"/>
    </source>
</evidence>
<sequence>MALLILFLAFPLFLFLFKRYKNKTIHLPPGPNGLPLVGNLHQLDSSNRQKYLWQLSRKYGPLVFLRLGFKPTLVVSSAIMAKEILQTYDLEFCSRPVFTGQRKLSYNNLDFAFAPYNAYWREMRKMCVVHLFNSSRVQRFRPIREEEVSLLIGKIWESASAASKPFDLSEALMSLNHTIICRIAFGKSYEDGGRERARIQELILETQVMLASFFLSDYFPCMGWADRIITGLTPRLEKNFKEMDAFYQEIIDEHLDPKKPKPPQEDMLDVLLQIYKDSSFKVQLTFEHIKAILMNVYVPGTDTSAATVTWAMSFLMKNPLTMEKAQREVRSLVGNKGFVNEDDLEQLPYLKAVIKEAMRLQPPVPLLLPREATRQCKVGGYQIPAKT</sequence>
<keyword evidence="8" id="KW-0560">Oxidoreductase</keyword>
<comment type="similarity">
    <text evidence="3">Belongs to the cytochrome P450 family.</text>
</comment>
<keyword evidence="10" id="KW-0503">Monooxygenase</keyword>
<dbReference type="PRINTS" id="PR00385">
    <property type="entry name" value="P450"/>
</dbReference>
<evidence type="ECO:0000313" key="13">
    <source>
        <dbReference type="EMBL" id="KAJ4838388.1"/>
    </source>
</evidence>
<keyword evidence="9" id="KW-0408">Iron</keyword>
<reference evidence="13" key="2">
    <citation type="journal article" date="2023" name="Plants (Basel)">
        <title>Annotation of the Turnera subulata (Passifloraceae) Draft Genome Reveals the S-Locus Evolved after the Divergence of Turneroideae from Passifloroideae in a Stepwise Manner.</title>
        <authorList>
            <person name="Henning P.M."/>
            <person name="Roalson E.H."/>
            <person name="Mir W."/>
            <person name="McCubbin A.G."/>
            <person name="Shore J.S."/>
        </authorList>
    </citation>
    <scope>NUCLEOTIDE SEQUENCE</scope>
    <source>
        <strain evidence="13">F60SS</strain>
    </source>
</reference>
<evidence type="ECO:0000313" key="14">
    <source>
        <dbReference type="Proteomes" id="UP001141552"/>
    </source>
</evidence>
<dbReference type="EMBL" id="JAKUCV010003566">
    <property type="protein sequence ID" value="KAJ4838388.1"/>
    <property type="molecule type" value="Genomic_DNA"/>
</dbReference>
<dbReference type="GO" id="GO:0020037">
    <property type="term" value="F:heme binding"/>
    <property type="evidence" value="ECO:0007669"/>
    <property type="project" value="InterPro"/>
</dbReference>
<evidence type="ECO:0000256" key="2">
    <source>
        <dbReference type="ARBA" id="ARBA00004167"/>
    </source>
</evidence>
<keyword evidence="6" id="KW-0479">Metal-binding</keyword>
<name>A0A9Q0FVM8_9ROSI</name>
<dbReference type="PRINTS" id="PR00463">
    <property type="entry name" value="EP450I"/>
</dbReference>
<dbReference type="PANTHER" id="PTHR47955">
    <property type="entry name" value="CYTOCHROME P450 FAMILY 71 PROTEIN"/>
    <property type="match status" value="1"/>
</dbReference>
<dbReference type="GO" id="GO:0016020">
    <property type="term" value="C:membrane"/>
    <property type="evidence" value="ECO:0007669"/>
    <property type="project" value="UniProtKB-SubCell"/>
</dbReference>
<feature type="signal peptide" evidence="12">
    <location>
        <begin position="1"/>
        <end position="22"/>
    </location>
</feature>
<comment type="cofactor">
    <cofactor evidence="1">
        <name>heme</name>
        <dbReference type="ChEBI" id="CHEBI:30413"/>
    </cofactor>
</comment>
<dbReference type="Proteomes" id="UP001141552">
    <property type="component" value="Unassembled WGS sequence"/>
</dbReference>
<evidence type="ECO:0000256" key="3">
    <source>
        <dbReference type="ARBA" id="ARBA00010617"/>
    </source>
</evidence>
<evidence type="ECO:0000256" key="8">
    <source>
        <dbReference type="ARBA" id="ARBA00023002"/>
    </source>
</evidence>
<dbReference type="AlphaFoldDB" id="A0A9Q0FVM8"/>
<evidence type="ECO:0000256" key="7">
    <source>
        <dbReference type="ARBA" id="ARBA00022989"/>
    </source>
</evidence>
<organism evidence="13 14">
    <name type="scientific">Turnera subulata</name>
    <dbReference type="NCBI Taxonomy" id="218843"/>
    <lineage>
        <taxon>Eukaryota</taxon>
        <taxon>Viridiplantae</taxon>
        <taxon>Streptophyta</taxon>
        <taxon>Embryophyta</taxon>
        <taxon>Tracheophyta</taxon>
        <taxon>Spermatophyta</taxon>
        <taxon>Magnoliopsida</taxon>
        <taxon>eudicotyledons</taxon>
        <taxon>Gunneridae</taxon>
        <taxon>Pentapetalae</taxon>
        <taxon>rosids</taxon>
        <taxon>fabids</taxon>
        <taxon>Malpighiales</taxon>
        <taxon>Passifloraceae</taxon>
        <taxon>Turnera</taxon>
    </lineage>
</organism>
<evidence type="ECO:0000256" key="1">
    <source>
        <dbReference type="ARBA" id="ARBA00001971"/>
    </source>
</evidence>
<evidence type="ECO:0000256" key="11">
    <source>
        <dbReference type="ARBA" id="ARBA00023136"/>
    </source>
</evidence>